<comment type="cofactor">
    <cofactor evidence="2">
        <name>Mg(2+)</name>
        <dbReference type="ChEBI" id="CHEBI:18420"/>
    </cofactor>
</comment>
<dbReference type="PANTHER" id="PTHR10169:SF38">
    <property type="entry name" value="DNA TOPOISOMERASE 2"/>
    <property type="match status" value="1"/>
</dbReference>
<keyword evidence="8 9" id="KW-0413">Isomerase</keyword>
<evidence type="ECO:0000256" key="9">
    <source>
        <dbReference type="PROSITE-ProRule" id="PRU01384"/>
    </source>
</evidence>
<dbReference type="InterPro" id="IPR050634">
    <property type="entry name" value="DNA_Topoisomerase_II"/>
</dbReference>
<keyword evidence="6 9" id="KW-0799">Topoisomerase</keyword>
<evidence type="ECO:0000256" key="2">
    <source>
        <dbReference type="ARBA" id="ARBA00001946"/>
    </source>
</evidence>
<name>A0A9N6WVB6_9VIRU</name>
<evidence type="ECO:0000256" key="6">
    <source>
        <dbReference type="ARBA" id="ARBA00023029"/>
    </source>
</evidence>
<feature type="active site" description="O-(5'-phospho-DNA)-tyrosine intermediate" evidence="9">
    <location>
        <position position="109"/>
    </location>
</feature>
<dbReference type="GO" id="GO:0003677">
    <property type="term" value="F:DNA binding"/>
    <property type="evidence" value="ECO:0007669"/>
    <property type="project" value="UniProtKB-UniRule"/>
</dbReference>
<sequence length="448" mass="50190">MSTISATEFLTRAAQSYSMYVCQERAIPKVTDGLKSVQRIAAWVMRSRGKTKVSALSGAMIESNLYVHGMADGAISGLAGPFVNNVPLLEGDGNFGSLMAPTSFGAGRYTYVLKSKYLEDVMYADKELYNMIPSVDGDNEICETFLPLIPHVLLNGVSGIAVGWSTEILPHDPNDLVAAVRARLEGKTPKKLKPSFNAYKDIVIEEIDNGREDAASYQLTGKVEIKNTSTVEIISLPPGITIEKLQETLDKLEEDKKIVSYENYTAADVKVIVKLSRSELAKHTELSLAKLFKITTRITQRLVTVDFTGDKIRVFNNTDELIDAWVDWRFPFFKKRYETRAAVLLGECNFLKAIIELHEKEFPAQITNFKSKTEMMSAIKSIVTVSLSEEEISKIASLPSYRWVREELAKTKSLLSEKEGLYSHNIEIAESEDLQKKEWISELKSLKF</sequence>
<proteinExistence type="predicted"/>
<accession>A0A9N6WVB6</accession>
<evidence type="ECO:0000256" key="5">
    <source>
        <dbReference type="ARBA" id="ARBA00022840"/>
    </source>
</evidence>
<evidence type="ECO:0000256" key="1">
    <source>
        <dbReference type="ARBA" id="ARBA00000185"/>
    </source>
</evidence>
<dbReference type="PANTHER" id="PTHR10169">
    <property type="entry name" value="DNA TOPOISOMERASE/GYRASE"/>
    <property type="match status" value="1"/>
</dbReference>
<evidence type="ECO:0000259" key="10">
    <source>
        <dbReference type="PROSITE" id="PS52040"/>
    </source>
</evidence>
<dbReference type="GO" id="GO:0006265">
    <property type="term" value="P:DNA topological change"/>
    <property type="evidence" value="ECO:0007669"/>
    <property type="project" value="UniProtKB-UniRule"/>
</dbReference>
<dbReference type="GO" id="GO:0003918">
    <property type="term" value="F:DNA topoisomerase type II (double strand cut, ATP-hydrolyzing) activity"/>
    <property type="evidence" value="ECO:0007669"/>
    <property type="project" value="UniProtKB-EC"/>
</dbReference>
<keyword evidence="7 9" id="KW-0238">DNA-binding</keyword>
<dbReference type="GO" id="GO:0000819">
    <property type="term" value="P:sister chromatid segregation"/>
    <property type="evidence" value="ECO:0007669"/>
    <property type="project" value="TreeGrafter"/>
</dbReference>
<comment type="catalytic activity">
    <reaction evidence="1 9">
        <text>ATP-dependent breakage, passage and rejoining of double-stranded DNA.</text>
        <dbReference type="EC" id="5.6.2.2"/>
    </reaction>
</comment>
<dbReference type="SUPFAM" id="SSF56719">
    <property type="entry name" value="Type II DNA topoisomerase"/>
    <property type="match status" value="1"/>
</dbReference>
<dbReference type="Gene3D" id="3.90.199.10">
    <property type="entry name" value="Topoisomerase II, domain 5"/>
    <property type="match status" value="1"/>
</dbReference>
<dbReference type="PROSITE" id="PS52040">
    <property type="entry name" value="TOPO_IIA"/>
    <property type="match status" value="1"/>
</dbReference>
<evidence type="ECO:0000256" key="3">
    <source>
        <dbReference type="ARBA" id="ARBA00012895"/>
    </source>
</evidence>
<evidence type="ECO:0000256" key="4">
    <source>
        <dbReference type="ARBA" id="ARBA00022741"/>
    </source>
</evidence>
<evidence type="ECO:0000256" key="7">
    <source>
        <dbReference type="ARBA" id="ARBA00023125"/>
    </source>
</evidence>
<evidence type="ECO:0000256" key="8">
    <source>
        <dbReference type="ARBA" id="ARBA00023235"/>
    </source>
</evidence>
<dbReference type="InterPro" id="IPR002205">
    <property type="entry name" value="Topo_IIA_dom_A"/>
</dbReference>
<dbReference type="InterPro" id="IPR013760">
    <property type="entry name" value="Topo_IIA-like_dom_sf"/>
</dbReference>
<dbReference type="Pfam" id="PF00521">
    <property type="entry name" value="DNA_topoisoIV"/>
    <property type="match status" value="1"/>
</dbReference>
<dbReference type="InterPro" id="IPR013758">
    <property type="entry name" value="Topo_IIA_A/C_ab"/>
</dbReference>
<keyword evidence="4" id="KW-0547">Nucleotide-binding</keyword>
<evidence type="ECO:0000313" key="11">
    <source>
        <dbReference type="EMBL" id="CAI3971141.1"/>
    </source>
</evidence>
<gene>
    <name evidence="11" type="ORF">ORM20_00092</name>
</gene>
<dbReference type="EC" id="5.6.2.2" evidence="3"/>
<reference evidence="11" key="1">
    <citation type="submission" date="2022-10" db="EMBL/GenBank/DDBJ databases">
        <authorList>
            <person name="Meaden S."/>
        </authorList>
    </citation>
    <scope>NUCLEOTIDE SEQUENCE</scope>
</reference>
<keyword evidence="5" id="KW-0067">ATP-binding</keyword>
<dbReference type="SMART" id="SM00434">
    <property type="entry name" value="TOP4c"/>
    <property type="match status" value="1"/>
</dbReference>
<dbReference type="Gene3D" id="3.30.1360.40">
    <property type="match status" value="1"/>
</dbReference>
<protein>
    <recommendedName>
        <fullName evidence="3">DNA topoisomerase (ATP-hydrolyzing)</fullName>
        <ecNumber evidence="3">5.6.2.2</ecNumber>
    </recommendedName>
</protein>
<dbReference type="GO" id="GO:0005524">
    <property type="term" value="F:ATP binding"/>
    <property type="evidence" value="ECO:0007669"/>
    <property type="project" value="UniProtKB-KW"/>
</dbReference>
<feature type="domain" description="Topo IIA-type catalytic" evidence="10">
    <location>
        <begin position="27"/>
        <end position="448"/>
    </location>
</feature>
<organism evidence="11">
    <name type="scientific">Ochrobactrum phage ORM_20</name>
    <dbReference type="NCBI Taxonomy" id="2985243"/>
    <lineage>
        <taxon>Viruses</taxon>
    </lineage>
</organism>
<dbReference type="EMBL" id="OX359470">
    <property type="protein sequence ID" value="CAI3971141.1"/>
    <property type="molecule type" value="Genomic_DNA"/>
</dbReference>